<evidence type="ECO:0000256" key="3">
    <source>
        <dbReference type="ARBA" id="ARBA00022692"/>
    </source>
</evidence>
<evidence type="ECO:0000256" key="1">
    <source>
        <dbReference type="ARBA" id="ARBA00004651"/>
    </source>
</evidence>
<feature type="transmembrane region" description="Helical" evidence="8">
    <location>
        <begin position="151"/>
        <end position="174"/>
    </location>
</feature>
<evidence type="ECO:0000256" key="8">
    <source>
        <dbReference type="SAM" id="Phobius"/>
    </source>
</evidence>
<dbReference type="OrthoDB" id="7431670at2"/>
<feature type="transmembrane region" description="Helical" evidence="8">
    <location>
        <begin position="457"/>
        <end position="476"/>
    </location>
</feature>
<feature type="transmembrane region" description="Helical" evidence="8">
    <location>
        <begin position="127"/>
        <end position="145"/>
    </location>
</feature>
<feature type="transmembrane region" description="Helical" evidence="8">
    <location>
        <begin position="32"/>
        <end position="50"/>
    </location>
</feature>
<protein>
    <submittedName>
        <fullName evidence="10">Uncharacterized membrane protein YccC</fullName>
    </submittedName>
</protein>
<proteinExistence type="inferred from homology"/>
<feature type="transmembrane region" description="Helical" evidence="8">
    <location>
        <begin position="533"/>
        <end position="551"/>
    </location>
</feature>
<dbReference type="RefSeq" id="WP_141137394.1">
    <property type="nucleotide sequence ID" value="NZ_FZNO01000001.1"/>
</dbReference>
<dbReference type="PANTHER" id="PTHR30509">
    <property type="entry name" value="P-HYDROXYBENZOIC ACID EFFLUX PUMP SUBUNIT-RELATED"/>
    <property type="match status" value="1"/>
</dbReference>
<accession>A0A238UT55</accession>
<evidence type="ECO:0000256" key="6">
    <source>
        <dbReference type="ARBA" id="ARBA00043993"/>
    </source>
</evidence>
<comment type="similarity">
    <text evidence="6">Belongs to the YccS/YhfK family.</text>
</comment>
<dbReference type="Pfam" id="PF13515">
    <property type="entry name" value="FUSC_2"/>
    <property type="match status" value="1"/>
</dbReference>
<feature type="transmembrane region" description="Helical" evidence="8">
    <location>
        <begin position="503"/>
        <end position="521"/>
    </location>
</feature>
<feature type="transmembrane region" description="Helical" evidence="8">
    <location>
        <begin position="80"/>
        <end position="98"/>
    </location>
</feature>
<keyword evidence="5 8" id="KW-0472">Membrane</keyword>
<feature type="compositionally biased region" description="Basic and acidic residues" evidence="7">
    <location>
        <begin position="375"/>
        <end position="392"/>
    </location>
</feature>
<gene>
    <name evidence="10" type="ORF">SAMN06272737_101331</name>
</gene>
<keyword evidence="4 8" id="KW-1133">Transmembrane helix</keyword>
<evidence type="ECO:0000256" key="5">
    <source>
        <dbReference type="ARBA" id="ARBA00023136"/>
    </source>
</evidence>
<reference evidence="10 11" key="1">
    <citation type="submission" date="2017-06" db="EMBL/GenBank/DDBJ databases">
        <authorList>
            <person name="Kim H.J."/>
            <person name="Triplett B.A."/>
        </authorList>
    </citation>
    <scope>NUCLEOTIDE SEQUENCE [LARGE SCALE GENOMIC DNA]</scope>
    <source>
        <strain evidence="10 11">DSM 44272</strain>
    </source>
</reference>
<feature type="compositionally biased region" description="Basic and acidic residues" evidence="7">
    <location>
        <begin position="702"/>
        <end position="722"/>
    </location>
</feature>
<feature type="region of interest" description="Disordered" evidence="7">
    <location>
        <begin position="365"/>
        <end position="404"/>
    </location>
</feature>
<evidence type="ECO:0000256" key="7">
    <source>
        <dbReference type="SAM" id="MobiDB-lite"/>
    </source>
</evidence>
<evidence type="ECO:0000259" key="9">
    <source>
        <dbReference type="Pfam" id="PF13515"/>
    </source>
</evidence>
<keyword evidence="2" id="KW-1003">Cell membrane</keyword>
<dbReference type="PANTHER" id="PTHR30509:SF9">
    <property type="entry name" value="MULTIDRUG RESISTANCE PROTEIN MDTO"/>
    <property type="match status" value="1"/>
</dbReference>
<dbReference type="Proteomes" id="UP000198403">
    <property type="component" value="Unassembled WGS sequence"/>
</dbReference>
<feature type="domain" description="Integral membrane bound transporter" evidence="9">
    <location>
        <begin position="419"/>
        <end position="546"/>
    </location>
</feature>
<sequence>MHRLRMLAERAWGRLLGADPGLIRLRSAGRTTVALAVVLAVLALLAAVAGQPSSGVMVGALVAMAPALSPPDLDPRHRRFTTVLLVAVAATTLSAGALLAPHRLAGGLGLVLVSTMAFYVQRFGSRGTVLGTGALLAYFAALVVGPPPGQLPWLVTAVAVGAGTGHLVLGSVLLDRPDRVLPRTLAAFQVRVGAVVDAVDDAVRAGRADERLLGRLRTRSARLNETALTVHGQLTQHRDDTGRPLDVDVEQLLRVVFDAELAAERLGSSAERVAATVEEISPAVRARLHDALEAVGTELQTATNPVDLTAAGRRAAGVLDIDPGSPSTEDGDATEDVRRLALALHETAGAVVQLHLLAASPADRTGIGDGPVSAGEKETVDERPKNMERPAGEESPDTVPTRLGPSTRRAIQVGVATSLAIVAGNLLSATRWYWAFISALVIFLGTESSGQTLARGWQRLLGTVLGLAAGVVLATAVRGDTVASLVLVVAAFYLTLFFMQAGYAVSVFFSTVLLALVYGLLGEFSVDVLVDRFQETAVGATIGVLVALVVLPSSTAELARGAARDFTATLADLVGSAAGSPLGKESSPPLTEQTAELTRRLHRLRTVAAPMTSGVTGLGGRHGARRALEVLTNCSHYARTLAGISARPAPSHTRAAVQDDLDAAARHVQENIAALGDLIAGRTATVSPADDLLDRAEQALRARSPEEGGRRVDHDGAEEPGSRELIAIHTLRRLDAAVTGLARDLGAKEPAGRRRDAGSPEQHS</sequence>
<feature type="transmembrane region" description="Helical" evidence="8">
    <location>
        <begin position="410"/>
        <end position="427"/>
    </location>
</feature>
<comment type="subcellular location">
    <subcellularLocation>
        <location evidence="1">Cell membrane</location>
        <topology evidence="1">Multi-pass membrane protein</topology>
    </subcellularLocation>
</comment>
<feature type="region of interest" description="Disordered" evidence="7">
    <location>
        <begin position="741"/>
        <end position="764"/>
    </location>
</feature>
<keyword evidence="11" id="KW-1185">Reference proteome</keyword>
<evidence type="ECO:0000313" key="11">
    <source>
        <dbReference type="Proteomes" id="UP000198403"/>
    </source>
</evidence>
<dbReference type="AlphaFoldDB" id="A0A238UT55"/>
<feature type="compositionally biased region" description="Basic and acidic residues" evidence="7">
    <location>
        <begin position="745"/>
        <end position="764"/>
    </location>
</feature>
<evidence type="ECO:0000313" key="10">
    <source>
        <dbReference type="EMBL" id="SNR25196.1"/>
    </source>
</evidence>
<feature type="transmembrane region" description="Helical" evidence="8">
    <location>
        <begin position="482"/>
        <end position="498"/>
    </location>
</feature>
<dbReference type="EMBL" id="FZNO01000001">
    <property type="protein sequence ID" value="SNR25196.1"/>
    <property type="molecule type" value="Genomic_DNA"/>
</dbReference>
<dbReference type="InterPro" id="IPR049453">
    <property type="entry name" value="Memb_transporter_dom"/>
</dbReference>
<evidence type="ECO:0000256" key="4">
    <source>
        <dbReference type="ARBA" id="ARBA00022989"/>
    </source>
</evidence>
<evidence type="ECO:0000256" key="2">
    <source>
        <dbReference type="ARBA" id="ARBA00022475"/>
    </source>
</evidence>
<name>A0A238UT55_9ACTN</name>
<feature type="region of interest" description="Disordered" evidence="7">
    <location>
        <begin position="702"/>
        <end position="723"/>
    </location>
</feature>
<keyword evidence="3 8" id="KW-0812">Transmembrane</keyword>
<organism evidence="10 11">
    <name type="scientific">Blastococcus mobilis</name>
    <dbReference type="NCBI Taxonomy" id="1938746"/>
    <lineage>
        <taxon>Bacteria</taxon>
        <taxon>Bacillati</taxon>
        <taxon>Actinomycetota</taxon>
        <taxon>Actinomycetes</taxon>
        <taxon>Geodermatophilales</taxon>
        <taxon>Geodermatophilaceae</taxon>
        <taxon>Blastococcus</taxon>
    </lineage>
</organism>
<dbReference type="GO" id="GO:0005886">
    <property type="term" value="C:plasma membrane"/>
    <property type="evidence" value="ECO:0007669"/>
    <property type="project" value="UniProtKB-SubCell"/>
</dbReference>